<accession>A0A813F9B7</accession>
<feature type="non-terminal residue" evidence="2">
    <location>
        <position position="1"/>
    </location>
</feature>
<feature type="non-terminal residue" evidence="2">
    <location>
        <position position="77"/>
    </location>
</feature>
<comment type="caution">
    <text evidence="2">The sequence shown here is derived from an EMBL/GenBank/DDBJ whole genome shotgun (WGS) entry which is preliminary data.</text>
</comment>
<evidence type="ECO:0000313" key="2">
    <source>
        <dbReference type="EMBL" id="CAE8607020.1"/>
    </source>
</evidence>
<protein>
    <submittedName>
        <fullName evidence="2">Uncharacterized protein</fullName>
    </submittedName>
</protein>
<organism evidence="2 3">
    <name type="scientific">Polarella glacialis</name>
    <name type="common">Dinoflagellate</name>
    <dbReference type="NCBI Taxonomy" id="89957"/>
    <lineage>
        <taxon>Eukaryota</taxon>
        <taxon>Sar</taxon>
        <taxon>Alveolata</taxon>
        <taxon>Dinophyceae</taxon>
        <taxon>Suessiales</taxon>
        <taxon>Suessiaceae</taxon>
        <taxon>Polarella</taxon>
    </lineage>
</organism>
<sequence>VVASGRKVGLLRETLRSLSRADGLQADSVLVSQSWPGQASRLAATGESRFAWIGPGDSGLAPGKAGDGGTSSSTFKK</sequence>
<dbReference type="OrthoDB" id="440755at2759"/>
<keyword evidence="3" id="KW-1185">Reference proteome</keyword>
<feature type="region of interest" description="Disordered" evidence="1">
    <location>
        <begin position="54"/>
        <end position="77"/>
    </location>
</feature>
<name>A0A813F9B7_POLGL</name>
<dbReference type="AlphaFoldDB" id="A0A813F9B7"/>
<evidence type="ECO:0000256" key="1">
    <source>
        <dbReference type="SAM" id="MobiDB-lite"/>
    </source>
</evidence>
<evidence type="ECO:0000313" key="3">
    <source>
        <dbReference type="Proteomes" id="UP000654075"/>
    </source>
</evidence>
<proteinExistence type="predicted"/>
<reference evidence="2" key="1">
    <citation type="submission" date="2021-02" db="EMBL/GenBank/DDBJ databases">
        <authorList>
            <person name="Dougan E. K."/>
            <person name="Rhodes N."/>
            <person name="Thang M."/>
            <person name="Chan C."/>
        </authorList>
    </citation>
    <scope>NUCLEOTIDE SEQUENCE</scope>
</reference>
<dbReference type="EMBL" id="CAJNNV010020242">
    <property type="protein sequence ID" value="CAE8607020.1"/>
    <property type="molecule type" value="Genomic_DNA"/>
</dbReference>
<gene>
    <name evidence="2" type="ORF">PGLA1383_LOCUS24968</name>
</gene>
<dbReference type="Proteomes" id="UP000654075">
    <property type="component" value="Unassembled WGS sequence"/>
</dbReference>